<dbReference type="Proteomes" id="UP000887560">
    <property type="component" value="Unplaced"/>
</dbReference>
<sequence>MTRNGVLNVQRPGSNNFTIVTASNAEYFDTLKKLLYLLKNKFGCSQKIIGYDLGGISENKTMEIYSQYDTFMYMDTSIVIDDAASFNPIYEAIDNEKISETIFPGVAIHSIQFGTNHRE</sequence>
<organism evidence="1 2">
    <name type="scientific">Meloidogyne floridensis</name>
    <dbReference type="NCBI Taxonomy" id="298350"/>
    <lineage>
        <taxon>Eukaryota</taxon>
        <taxon>Metazoa</taxon>
        <taxon>Ecdysozoa</taxon>
        <taxon>Nematoda</taxon>
        <taxon>Chromadorea</taxon>
        <taxon>Rhabditida</taxon>
        <taxon>Tylenchina</taxon>
        <taxon>Tylenchomorpha</taxon>
        <taxon>Tylenchoidea</taxon>
        <taxon>Meloidogynidae</taxon>
        <taxon>Meloidogyninae</taxon>
        <taxon>Meloidogyne</taxon>
    </lineage>
</organism>
<keyword evidence="1" id="KW-1185">Reference proteome</keyword>
<name>A0A915NGZ1_9BILA</name>
<evidence type="ECO:0000313" key="2">
    <source>
        <dbReference type="WBParaSite" id="scf7180000417284.g1103"/>
    </source>
</evidence>
<evidence type="ECO:0000313" key="1">
    <source>
        <dbReference type="Proteomes" id="UP000887560"/>
    </source>
</evidence>
<accession>A0A915NGZ1</accession>
<proteinExistence type="predicted"/>
<reference evidence="2" key="1">
    <citation type="submission" date="2022-11" db="UniProtKB">
        <authorList>
            <consortium name="WormBaseParasite"/>
        </authorList>
    </citation>
    <scope>IDENTIFICATION</scope>
</reference>
<dbReference type="AlphaFoldDB" id="A0A915NGZ1"/>
<dbReference type="WBParaSite" id="scf7180000417284.g1103">
    <property type="protein sequence ID" value="scf7180000417284.g1103"/>
    <property type="gene ID" value="scf7180000417284.g1103"/>
</dbReference>
<protein>
    <submittedName>
        <fullName evidence="2">Uncharacterized protein</fullName>
    </submittedName>
</protein>